<name>A0A9P5DTD3_9HYPO</name>
<dbReference type="AlphaFoldDB" id="A0A9P5DTD3"/>
<evidence type="ECO:0000313" key="1">
    <source>
        <dbReference type="EMBL" id="KAF4334079.1"/>
    </source>
</evidence>
<reference evidence="1" key="1">
    <citation type="journal article" date="2017" name="Mycologia">
        <title>Fusarium algeriense, sp. nov., a novel toxigenic crown rot pathogen of durum wheat from Algeria is nested in the Fusarium burgessii species complex.</title>
        <authorList>
            <person name="Laraba I."/>
            <person name="Keddad A."/>
            <person name="Boureghda H."/>
            <person name="Abdallah N."/>
            <person name="Vaughan M.M."/>
            <person name="Proctor R.H."/>
            <person name="Busman M."/>
            <person name="O'Donnell K."/>
        </authorList>
    </citation>
    <scope>NUCLEOTIDE SEQUENCE</scope>
    <source>
        <strain evidence="1">NRRL 25174</strain>
    </source>
</reference>
<dbReference type="EMBL" id="PVQB02000733">
    <property type="protein sequence ID" value="KAF4334079.1"/>
    <property type="molecule type" value="Genomic_DNA"/>
</dbReference>
<dbReference type="Proteomes" id="UP000730481">
    <property type="component" value="Unassembled WGS sequence"/>
</dbReference>
<accession>A0A9P5DTD3</accession>
<keyword evidence="2" id="KW-1185">Reference proteome</keyword>
<protein>
    <submittedName>
        <fullName evidence="1">Uncharacterized protein</fullName>
    </submittedName>
</protein>
<gene>
    <name evidence="1" type="ORF">FBEOM_12090</name>
</gene>
<organism evidence="1 2">
    <name type="scientific">Fusarium beomiforme</name>
    <dbReference type="NCBI Taxonomy" id="44412"/>
    <lineage>
        <taxon>Eukaryota</taxon>
        <taxon>Fungi</taxon>
        <taxon>Dikarya</taxon>
        <taxon>Ascomycota</taxon>
        <taxon>Pezizomycotina</taxon>
        <taxon>Sordariomycetes</taxon>
        <taxon>Hypocreomycetidae</taxon>
        <taxon>Hypocreales</taxon>
        <taxon>Nectriaceae</taxon>
        <taxon>Fusarium</taxon>
        <taxon>Fusarium burgessii species complex</taxon>
    </lineage>
</organism>
<dbReference type="OrthoDB" id="5423490at2759"/>
<sequence length="491" mass="56820">MLEDSHIDAGEWPLRQPTNVIEAGTEEVVYLKSSPLADAKARVKYEVQLNENLESFVLEFHCPSMLFSRNYLHVASCSSGISVDVRDFNRGSSPLRGNIDFQVKLVPGNKERVLHEKPYLGVRGLPPVDKHRLGTYSHRDLMRINYDFGFKVPFLPVQLDKRPIHESIAIAAFIQSKIPFPKGTFYNNINDKQWEYFRGIIWNDDPSCLLFINDTEDNRHFGLGIDWSKAYVEFGDRRNMTARSHRDDLQFLHAMGRFDGDTAQDTHSRIMHWMKVMYKLACGNQDVSADDPLRCHFPEYFDSQSTPTRDATLRDLLLAETPGYLRVNLQARALGSCLHIISDSFSLGHTQRRLKNPHDLIDRDSESYIQFRPGAYGDWGPILCFHNFSKQKFFRHQHYDTRKQSQDPIPKYTETFNDIIGARNAIDASMKLINLFADKAAWEPHVTTLLNEIFELDRDVKPSNHFVDEEIISFVYQDRPQSGLFSFHNLR</sequence>
<reference evidence="1" key="2">
    <citation type="submission" date="2020-02" db="EMBL/GenBank/DDBJ databases">
        <title>Identification and distribution of gene clusters putatively required for synthesis of sphingolipid metabolism inhibitors in phylogenetically diverse species of the filamentous fungus Fusarium.</title>
        <authorList>
            <person name="Kim H.-S."/>
            <person name="Busman M."/>
            <person name="Brown D.W."/>
            <person name="Divon H."/>
            <person name="Uhlig S."/>
            <person name="Proctor R.H."/>
        </authorList>
    </citation>
    <scope>NUCLEOTIDE SEQUENCE</scope>
    <source>
        <strain evidence="1">NRRL 25174</strain>
    </source>
</reference>
<comment type="caution">
    <text evidence="1">The sequence shown here is derived from an EMBL/GenBank/DDBJ whole genome shotgun (WGS) entry which is preliminary data.</text>
</comment>
<evidence type="ECO:0000313" key="2">
    <source>
        <dbReference type="Proteomes" id="UP000730481"/>
    </source>
</evidence>
<proteinExistence type="predicted"/>